<dbReference type="CDD" id="cd07575">
    <property type="entry name" value="Xc-1258_like"/>
    <property type="match status" value="1"/>
</dbReference>
<reference evidence="7 8" key="1">
    <citation type="submission" date="2018-06" db="EMBL/GenBank/DDBJ databases">
        <title>Genomic Encyclopedia of Archaeal and Bacterial Type Strains, Phase II (KMG-II): from individual species to whole genera.</title>
        <authorList>
            <person name="Goeker M."/>
        </authorList>
    </citation>
    <scope>NUCLEOTIDE SEQUENCE [LARGE SCALE GENOMIC DNA]</scope>
    <source>
        <strain evidence="7 8">DSM 14825</strain>
    </source>
</reference>
<evidence type="ECO:0000256" key="3">
    <source>
        <dbReference type="ARBA" id="ARBA00039118"/>
    </source>
</evidence>
<evidence type="ECO:0000313" key="7">
    <source>
        <dbReference type="EMBL" id="RAJ24947.1"/>
    </source>
</evidence>
<organism evidence="7 8">
    <name type="scientific">Pedobacter cryoconitis</name>
    <dbReference type="NCBI Taxonomy" id="188932"/>
    <lineage>
        <taxon>Bacteria</taxon>
        <taxon>Pseudomonadati</taxon>
        <taxon>Bacteroidota</taxon>
        <taxon>Sphingobacteriia</taxon>
        <taxon>Sphingobacteriales</taxon>
        <taxon>Sphingobacteriaceae</taxon>
        <taxon>Pedobacter</taxon>
    </lineage>
</organism>
<dbReference type="SUPFAM" id="SSF56317">
    <property type="entry name" value="Carbon-nitrogen hydrolase"/>
    <property type="match status" value="1"/>
</dbReference>
<comment type="caution">
    <text evidence="7">The sequence shown here is derived from an EMBL/GenBank/DDBJ whole genome shotgun (WGS) entry which is preliminary data.</text>
</comment>
<evidence type="ECO:0000256" key="2">
    <source>
        <dbReference type="ARBA" id="ARBA00022801"/>
    </source>
</evidence>
<evidence type="ECO:0000256" key="5">
    <source>
        <dbReference type="ARBA" id="ARBA00072139"/>
    </source>
</evidence>
<name>A0A327SGS7_9SPHI</name>
<dbReference type="RefSeq" id="WP_211321620.1">
    <property type="nucleotide sequence ID" value="NZ_QLLR01000029.1"/>
</dbReference>
<proteinExistence type="inferred from homology"/>
<dbReference type="FunFam" id="3.60.110.10:FF:000004">
    <property type="entry name" value="Carbon-nitrogen hydrolase"/>
    <property type="match status" value="1"/>
</dbReference>
<protein>
    <recommendedName>
        <fullName evidence="5">Omega-amidase YafV</fullName>
        <ecNumber evidence="3">3.5.1.3</ecNumber>
    </recommendedName>
</protein>
<dbReference type="AlphaFoldDB" id="A0A327SGS7"/>
<dbReference type="STRING" id="188932.AY601_1313"/>
<feature type="domain" description="CN hydrolase" evidence="6">
    <location>
        <begin position="12"/>
        <end position="245"/>
    </location>
</feature>
<comment type="similarity">
    <text evidence="1">Belongs to the carbon-nitrogen hydrolase superfamily. NIT1/NIT2 family.</text>
</comment>
<dbReference type="PANTHER" id="PTHR47799:SF1">
    <property type="entry name" value="OMEGA-AMIDASE YAFV"/>
    <property type="match status" value="1"/>
</dbReference>
<keyword evidence="2 7" id="KW-0378">Hydrolase</keyword>
<dbReference type="PROSITE" id="PS50263">
    <property type="entry name" value="CN_HYDROLASE"/>
    <property type="match status" value="1"/>
</dbReference>
<evidence type="ECO:0000313" key="8">
    <source>
        <dbReference type="Proteomes" id="UP000249754"/>
    </source>
</evidence>
<dbReference type="GO" id="GO:0050152">
    <property type="term" value="F:omega-amidase activity"/>
    <property type="evidence" value="ECO:0007669"/>
    <property type="project" value="UniProtKB-EC"/>
</dbReference>
<dbReference type="Pfam" id="PF00795">
    <property type="entry name" value="CN_hydrolase"/>
    <property type="match status" value="1"/>
</dbReference>
<dbReference type="EC" id="3.5.1.3" evidence="3"/>
<dbReference type="InterPro" id="IPR036526">
    <property type="entry name" value="C-N_Hydrolase_sf"/>
</dbReference>
<dbReference type="GO" id="GO:0106008">
    <property type="term" value="F:2-oxoglutaramate amidase activity"/>
    <property type="evidence" value="ECO:0007669"/>
    <property type="project" value="TreeGrafter"/>
</dbReference>
<accession>A0A327SGS7</accession>
<sequence>MENPNYLNINNLKITIFQAYLFWENIDKNLQNISLRLSSGVKEKTDLIVLPEMFNTGFSMNAKDLAEEMGGKTMTWMAAAAAKYDCVVTGSLIIKENNNYYNRMIWMLPTGESQHYDKRHLFGMGEEDKTYTSGNDKIVVELKGWKIRLAVCYDLRFPVWLRNNDPSYDVLLIVASWPDKRIPHWKALIPARAIENQSYVVAVNRVGHDGKEVYHSGHSMCIDAFGNTVYYKPEDEDLYTFSINYDDLIKIRRDFPFLKDADQFKLINS</sequence>
<dbReference type="EMBL" id="QLLR01000029">
    <property type="protein sequence ID" value="RAJ24947.1"/>
    <property type="molecule type" value="Genomic_DNA"/>
</dbReference>
<gene>
    <name evidence="7" type="ORF">LY11_04305</name>
</gene>
<evidence type="ECO:0000259" key="6">
    <source>
        <dbReference type="PROSITE" id="PS50263"/>
    </source>
</evidence>
<dbReference type="PANTHER" id="PTHR47799">
    <property type="entry name" value="OMEGA-AMIDASE YAFV"/>
    <property type="match status" value="1"/>
</dbReference>
<evidence type="ECO:0000256" key="1">
    <source>
        <dbReference type="ARBA" id="ARBA00010613"/>
    </source>
</evidence>
<dbReference type="InterPro" id="IPR052737">
    <property type="entry name" value="Omega-amidase_YafV"/>
</dbReference>
<dbReference type="InterPro" id="IPR003010">
    <property type="entry name" value="C-N_Hydrolase"/>
</dbReference>
<evidence type="ECO:0000256" key="4">
    <source>
        <dbReference type="ARBA" id="ARBA00052904"/>
    </source>
</evidence>
<dbReference type="Proteomes" id="UP000249754">
    <property type="component" value="Unassembled WGS sequence"/>
</dbReference>
<dbReference type="Gene3D" id="3.60.110.10">
    <property type="entry name" value="Carbon-nitrogen hydrolase"/>
    <property type="match status" value="1"/>
</dbReference>
<comment type="catalytic activity">
    <reaction evidence="4">
        <text>a monoamide of a dicarboxylate + H2O = a dicarboxylate + NH4(+)</text>
        <dbReference type="Rhea" id="RHEA:11716"/>
        <dbReference type="ChEBI" id="CHEBI:15377"/>
        <dbReference type="ChEBI" id="CHEBI:28938"/>
        <dbReference type="ChEBI" id="CHEBI:28965"/>
        <dbReference type="ChEBI" id="CHEBI:77450"/>
        <dbReference type="EC" id="3.5.1.3"/>
    </reaction>
</comment>